<evidence type="ECO:0000313" key="2">
    <source>
        <dbReference type="Proteomes" id="UP000053105"/>
    </source>
</evidence>
<name>A0A0M8ZVC4_9HYME</name>
<dbReference type="AlphaFoldDB" id="A0A0M8ZVC4"/>
<evidence type="ECO:0000313" key="1">
    <source>
        <dbReference type="EMBL" id="KOX70766.1"/>
    </source>
</evidence>
<dbReference type="EMBL" id="KQ435851">
    <property type="protein sequence ID" value="KOX70766.1"/>
    <property type="molecule type" value="Genomic_DNA"/>
</dbReference>
<keyword evidence="2" id="KW-1185">Reference proteome</keyword>
<dbReference type="Proteomes" id="UP000053105">
    <property type="component" value="Unassembled WGS sequence"/>
</dbReference>
<organism evidence="1 2">
    <name type="scientific">Melipona quadrifasciata</name>
    <dbReference type="NCBI Taxonomy" id="166423"/>
    <lineage>
        <taxon>Eukaryota</taxon>
        <taxon>Metazoa</taxon>
        <taxon>Ecdysozoa</taxon>
        <taxon>Arthropoda</taxon>
        <taxon>Hexapoda</taxon>
        <taxon>Insecta</taxon>
        <taxon>Pterygota</taxon>
        <taxon>Neoptera</taxon>
        <taxon>Endopterygota</taxon>
        <taxon>Hymenoptera</taxon>
        <taxon>Apocrita</taxon>
        <taxon>Aculeata</taxon>
        <taxon>Apoidea</taxon>
        <taxon>Anthophila</taxon>
        <taxon>Apidae</taxon>
        <taxon>Melipona</taxon>
    </lineage>
</organism>
<proteinExistence type="predicted"/>
<gene>
    <name evidence="1" type="ORF">WN51_02190</name>
</gene>
<sequence>MEIAGEMEREGSRHAALAILNNAEAISKHKQLSGKCSRKLGLPFFSIRVLGRVVFTEKPSNGSFL</sequence>
<protein>
    <submittedName>
        <fullName evidence="1">Uncharacterized protein</fullName>
    </submittedName>
</protein>
<accession>A0A0M8ZVC4</accession>
<reference evidence="1 2" key="1">
    <citation type="submission" date="2015-07" db="EMBL/GenBank/DDBJ databases">
        <title>The genome of Melipona quadrifasciata.</title>
        <authorList>
            <person name="Pan H."/>
            <person name="Kapheim K."/>
        </authorList>
    </citation>
    <scope>NUCLEOTIDE SEQUENCE [LARGE SCALE GENOMIC DNA]</scope>
    <source>
        <strain evidence="1">0111107301</strain>
        <tissue evidence="1">Whole body</tissue>
    </source>
</reference>